<dbReference type="SUPFAM" id="SSF53474">
    <property type="entry name" value="alpha/beta-Hydrolases"/>
    <property type="match status" value="2"/>
</dbReference>
<dbReference type="STRING" id="1121322.SAMN02745136_05083"/>
<dbReference type="Gene3D" id="3.40.50.1820">
    <property type="entry name" value="alpha/beta hydrolase"/>
    <property type="match status" value="1"/>
</dbReference>
<dbReference type="OrthoDB" id="9802991at2"/>
<keyword evidence="1" id="KW-0812">Transmembrane</keyword>
<dbReference type="GO" id="GO:0016787">
    <property type="term" value="F:hydrolase activity"/>
    <property type="evidence" value="ECO:0007669"/>
    <property type="project" value="InterPro"/>
</dbReference>
<dbReference type="PANTHER" id="PTHR21562:SF83">
    <property type="entry name" value="PECTIN ACETYLESTERASE 4"/>
    <property type="match status" value="1"/>
</dbReference>
<sequence>MKIKNKILKRILIVLSVFIAFFLVLIAILFIFIIKRPTQINDFSKTELNKWNKITLGSSVKSGDGSEYYLLSKRGTSKNWIIFFSGGGMNWDDASTASPITISSVLHGKALTYFANIPFYKVSTMGGILEADNKRNPFNDWNFIYIPYSTGDFHIGNNSVTYEKNNKTCISYHNGKTNVLACLNWFIKNATEPDKIFVCGESAGGFGAAFWTPYIAEHENNAQIFEYSDSSYINTDRWADIVDSYWNADFVNTFGYEPKSDIITTALSYDAAAYPNITFLQSNTLYDNLLINFQKRLNGVQMDDSEYKYIWSEQMLNSTKKLSANYHNYYYFISDYSLDSKKGTSPHTLSVAGSFYDANEEDISLCNWLFDSVENGLRRCVGTRFFKESAGY</sequence>
<dbReference type="PANTHER" id="PTHR21562">
    <property type="entry name" value="NOTUM-RELATED"/>
    <property type="match status" value="1"/>
</dbReference>
<accession>A0A1M7BCH9</accession>
<evidence type="ECO:0000256" key="1">
    <source>
        <dbReference type="SAM" id="Phobius"/>
    </source>
</evidence>
<gene>
    <name evidence="2" type="ORF">SAMN02745136_05083</name>
</gene>
<organism evidence="2 3">
    <name type="scientific">Anaerocolumna jejuensis DSM 15929</name>
    <dbReference type="NCBI Taxonomy" id="1121322"/>
    <lineage>
        <taxon>Bacteria</taxon>
        <taxon>Bacillati</taxon>
        <taxon>Bacillota</taxon>
        <taxon>Clostridia</taxon>
        <taxon>Lachnospirales</taxon>
        <taxon>Lachnospiraceae</taxon>
        <taxon>Anaerocolumna</taxon>
    </lineage>
</organism>
<dbReference type="InterPro" id="IPR004963">
    <property type="entry name" value="PAE/NOTUM"/>
</dbReference>
<dbReference type="InterPro" id="IPR029058">
    <property type="entry name" value="AB_hydrolase_fold"/>
</dbReference>
<dbReference type="RefSeq" id="WP_073279997.1">
    <property type="nucleotide sequence ID" value="NZ_FRAC01000036.1"/>
</dbReference>
<keyword evidence="1" id="KW-1133">Transmembrane helix</keyword>
<dbReference type="Proteomes" id="UP000184386">
    <property type="component" value="Unassembled WGS sequence"/>
</dbReference>
<dbReference type="AlphaFoldDB" id="A0A1M7BCH9"/>
<reference evidence="2 3" key="1">
    <citation type="submission" date="2016-11" db="EMBL/GenBank/DDBJ databases">
        <authorList>
            <person name="Jaros S."/>
            <person name="Januszkiewicz K."/>
            <person name="Wedrychowicz H."/>
        </authorList>
    </citation>
    <scope>NUCLEOTIDE SEQUENCE [LARGE SCALE GENOMIC DNA]</scope>
    <source>
        <strain evidence="2 3">DSM 15929</strain>
    </source>
</reference>
<dbReference type="EMBL" id="FRAC01000036">
    <property type="protein sequence ID" value="SHL52700.1"/>
    <property type="molecule type" value="Genomic_DNA"/>
</dbReference>
<evidence type="ECO:0000313" key="3">
    <source>
        <dbReference type="Proteomes" id="UP000184386"/>
    </source>
</evidence>
<keyword evidence="1" id="KW-0472">Membrane</keyword>
<dbReference type="Pfam" id="PF03283">
    <property type="entry name" value="PAE"/>
    <property type="match status" value="1"/>
</dbReference>
<keyword evidence="3" id="KW-1185">Reference proteome</keyword>
<name>A0A1M7BCH9_9FIRM</name>
<proteinExistence type="predicted"/>
<feature type="transmembrane region" description="Helical" evidence="1">
    <location>
        <begin position="12"/>
        <end position="34"/>
    </location>
</feature>
<protein>
    <submittedName>
        <fullName evidence="2">Pectinacetylesterase</fullName>
    </submittedName>
</protein>
<evidence type="ECO:0000313" key="2">
    <source>
        <dbReference type="EMBL" id="SHL52700.1"/>
    </source>
</evidence>